<name>A0A397JEX3_9GLOM</name>
<dbReference type="AlphaFoldDB" id="A0A397JEX3"/>
<evidence type="ECO:0000313" key="1">
    <source>
        <dbReference type="EMBL" id="RHZ86885.1"/>
    </source>
</evidence>
<gene>
    <name evidence="1" type="ORF">Glove_43g36</name>
</gene>
<sequence length="423" mass="49420">MSASNDKKKEKKCVFKIPKFLKNIKKEKRARSSGLFCARNINPPETFDSHKIMNPSVPNPPETVDSLHKYETETGQAQKFLDCVRATVLFYLADESALEFDDEAALNLIFFYDNLDKGTFDEHKDDWVLVYKQEVKKYETSGLFCARNINPPETFDSHKIMNPSVPNPPETVDSLHKYETETGQAQKFLDCVRATVLFYLADESALEFDDEAALNLIFFYDNLDKGTFDEHKDDWVLVYKQEVKKYETSEYTSKELEDLEQEMPARTVSARRVNQEHMVRIQVRRLRTTNSVHQKRPSLIMSVTHLEEKFSVNANGYGYPARVFYASSTFEYIVAMNQNLEKRKNLYKSKGFHKPEDLSRNRQNQQIEICRQNRFHFKTLAWTLNNETVEKEDNEISVDEEISKMGSSYEIFFTLKIHLFLKG</sequence>
<evidence type="ECO:0000313" key="2">
    <source>
        <dbReference type="Proteomes" id="UP000266861"/>
    </source>
</evidence>
<accession>A0A397JEX3</accession>
<keyword evidence="2" id="KW-1185">Reference proteome</keyword>
<proteinExistence type="predicted"/>
<dbReference type="EMBL" id="PQFF01000041">
    <property type="protein sequence ID" value="RHZ86885.1"/>
    <property type="molecule type" value="Genomic_DNA"/>
</dbReference>
<dbReference type="Proteomes" id="UP000266861">
    <property type="component" value="Unassembled WGS sequence"/>
</dbReference>
<comment type="caution">
    <text evidence="1">The sequence shown here is derived from an EMBL/GenBank/DDBJ whole genome shotgun (WGS) entry which is preliminary data.</text>
</comment>
<protein>
    <submittedName>
        <fullName evidence="1">Uncharacterized protein</fullName>
    </submittedName>
</protein>
<organism evidence="1 2">
    <name type="scientific">Diversispora epigaea</name>
    <dbReference type="NCBI Taxonomy" id="1348612"/>
    <lineage>
        <taxon>Eukaryota</taxon>
        <taxon>Fungi</taxon>
        <taxon>Fungi incertae sedis</taxon>
        <taxon>Mucoromycota</taxon>
        <taxon>Glomeromycotina</taxon>
        <taxon>Glomeromycetes</taxon>
        <taxon>Diversisporales</taxon>
        <taxon>Diversisporaceae</taxon>
        <taxon>Diversispora</taxon>
    </lineage>
</organism>
<reference evidence="1 2" key="1">
    <citation type="submission" date="2018-08" db="EMBL/GenBank/DDBJ databases">
        <title>Genome and evolution of the arbuscular mycorrhizal fungus Diversispora epigaea (formerly Glomus versiforme) and its bacterial endosymbionts.</title>
        <authorList>
            <person name="Sun X."/>
            <person name="Fei Z."/>
            <person name="Harrison M."/>
        </authorList>
    </citation>
    <scope>NUCLEOTIDE SEQUENCE [LARGE SCALE GENOMIC DNA]</scope>
    <source>
        <strain evidence="1 2">IT104</strain>
    </source>
</reference>